<dbReference type="InterPro" id="IPR001810">
    <property type="entry name" value="F-box_dom"/>
</dbReference>
<accession>A0A9P6CJ60</accession>
<dbReference type="Proteomes" id="UP000807353">
    <property type="component" value="Unassembled WGS sequence"/>
</dbReference>
<evidence type="ECO:0000313" key="2">
    <source>
        <dbReference type="EMBL" id="KAF9462564.1"/>
    </source>
</evidence>
<sequence>MSHKYLWRILTKPFSLGILRERIEGRIVYHPPIALQHCNSHSHASGSPPQSVLKIEPTFQSHGDLLSMLPAELVESIFSHCDANTLRASGLVCKYWRAITLRHLFTRVVISAAMTFIFVDFLRSDLGRPFREVVRSLSLTENDSSCTPIPESTVKSLSTLLQLSTLKLYIPASTLSRQTRSPYSRVHSPRDLSGFQRNFKAVTNLTLNIYSDTFIEVAELLNSFPTLETLTLSCIVRTDAEKGDSELPVKHVSLPRTLHSVHLPDVGSSAVFLRWLHSHKRKPLISTLTLGGIMTSRFIGPYIQELGKTLECLTMSGLISYQLSRGQLDLSYNTNLRKLTIRSQKSSGEMNFLALSKVGSYVLEEFAFDACDPTRDPGDEKFWPRLDFLLATPQFSKLRQIILTIARDEHHAVEARLPLTASRGILRFRVEPA</sequence>
<evidence type="ECO:0000313" key="3">
    <source>
        <dbReference type="Proteomes" id="UP000807353"/>
    </source>
</evidence>
<dbReference type="Gene3D" id="1.20.1280.50">
    <property type="match status" value="1"/>
</dbReference>
<dbReference type="SUPFAM" id="SSF81383">
    <property type="entry name" value="F-box domain"/>
    <property type="match status" value="1"/>
</dbReference>
<evidence type="ECO:0000259" key="1">
    <source>
        <dbReference type="PROSITE" id="PS50181"/>
    </source>
</evidence>
<dbReference type="AlphaFoldDB" id="A0A9P6CJ60"/>
<reference evidence="2" key="1">
    <citation type="submission" date="2020-11" db="EMBL/GenBank/DDBJ databases">
        <authorList>
            <consortium name="DOE Joint Genome Institute"/>
            <person name="Ahrendt S."/>
            <person name="Riley R."/>
            <person name="Andreopoulos W."/>
            <person name="Labutti K."/>
            <person name="Pangilinan J."/>
            <person name="Ruiz-Duenas F.J."/>
            <person name="Barrasa J.M."/>
            <person name="Sanchez-Garcia M."/>
            <person name="Camarero S."/>
            <person name="Miyauchi S."/>
            <person name="Serrano A."/>
            <person name="Linde D."/>
            <person name="Babiker R."/>
            <person name="Drula E."/>
            <person name="Ayuso-Fernandez I."/>
            <person name="Pacheco R."/>
            <person name="Padilla G."/>
            <person name="Ferreira P."/>
            <person name="Barriuso J."/>
            <person name="Kellner H."/>
            <person name="Castanera R."/>
            <person name="Alfaro M."/>
            <person name="Ramirez L."/>
            <person name="Pisabarro A.G."/>
            <person name="Kuo A."/>
            <person name="Tritt A."/>
            <person name="Lipzen A."/>
            <person name="He G."/>
            <person name="Yan M."/>
            <person name="Ng V."/>
            <person name="Cullen D."/>
            <person name="Martin F."/>
            <person name="Rosso M.-N."/>
            <person name="Henrissat B."/>
            <person name="Hibbett D."/>
            <person name="Martinez A.T."/>
            <person name="Grigoriev I.V."/>
        </authorList>
    </citation>
    <scope>NUCLEOTIDE SEQUENCE</scope>
    <source>
        <strain evidence="2">CBS 247.69</strain>
    </source>
</reference>
<name>A0A9P6CJ60_9AGAR</name>
<gene>
    <name evidence="2" type="ORF">BDZ94DRAFT_724066</name>
</gene>
<dbReference type="SMART" id="SM00256">
    <property type="entry name" value="FBOX"/>
    <property type="match status" value="1"/>
</dbReference>
<dbReference type="PROSITE" id="PS50181">
    <property type="entry name" value="FBOX"/>
    <property type="match status" value="1"/>
</dbReference>
<proteinExistence type="predicted"/>
<dbReference type="InterPro" id="IPR036047">
    <property type="entry name" value="F-box-like_dom_sf"/>
</dbReference>
<comment type="caution">
    <text evidence="2">The sequence shown here is derived from an EMBL/GenBank/DDBJ whole genome shotgun (WGS) entry which is preliminary data.</text>
</comment>
<keyword evidence="3" id="KW-1185">Reference proteome</keyword>
<dbReference type="Pfam" id="PF12937">
    <property type="entry name" value="F-box-like"/>
    <property type="match status" value="1"/>
</dbReference>
<organism evidence="2 3">
    <name type="scientific">Collybia nuda</name>
    <dbReference type="NCBI Taxonomy" id="64659"/>
    <lineage>
        <taxon>Eukaryota</taxon>
        <taxon>Fungi</taxon>
        <taxon>Dikarya</taxon>
        <taxon>Basidiomycota</taxon>
        <taxon>Agaricomycotina</taxon>
        <taxon>Agaricomycetes</taxon>
        <taxon>Agaricomycetidae</taxon>
        <taxon>Agaricales</taxon>
        <taxon>Tricholomatineae</taxon>
        <taxon>Clitocybaceae</taxon>
        <taxon>Collybia</taxon>
    </lineage>
</organism>
<dbReference type="SUPFAM" id="SSF52047">
    <property type="entry name" value="RNI-like"/>
    <property type="match status" value="1"/>
</dbReference>
<dbReference type="OrthoDB" id="2788229at2759"/>
<dbReference type="CDD" id="cd09917">
    <property type="entry name" value="F-box_SF"/>
    <property type="match status" value="1"/>
</dbReference>
<feature type="domain" description="F-box" evidence="1">
    <location>
        <begin position="63"/>
        <end position="108"/>
    </location>
</feature>
<dbReference type="EMBL" id="MU150271">
    <property type="protein sequence ID" value="KAF9462564.1"/>
    <property type="molecule type" value="Genomic_DNA"/>
</dbReference>
<protein>
    <recommendedName>
        <fullName evidence="1">F-box domain-containing protein</fullName>
    </recommendedName>
</protein>